<dbReference type="SUPFAM" id="SSF51735">
    <property type="entry name" value="NAD(P)-binding Rossmann-fold domains"/>
    <property type="match status" value="1"/>
</dbReference>
<dbReference type="EMBL" id="QJVD01000031">
    <property type="protein sequence ID" value="PYI65065.1"/>
    <property type="molecule type" value="Genomic_DNA"/>
</dbReference>
<dbReference type="InterPro" id="IPR051207">
    <property type="entry name" value="ComplexI_NDUFA9_subunit"/>
</dbReference>
<evidence type="ECO:0000313" key="3">
    <source>
        <dbReference type="Proteomes" id="UP000247832"/>
    </source>
</evidence>
<proteinExistence type="predicted"/>
<sequence length="286" mass="31647">MSGRIVVAGATGYVGRHVVEALDLRGYRVRALVRSRDRAEAMGAFGAPSLRGHVAEWRIVDYTDSSTLMDTCEGADRVVSALGVTRQNASPWDIDFLGNLRLLEDAERHGAASFLYVNVLHAESGTSVTMRSKHAFSETLRRSRVAAQIVNPSGYFSDVTDFLLMARRGFGFTLGDGAAKINPIHGADLAEFIVEHLGEPSMSWDVGGPDILSYRELEELAFRVAARRQRILRIRPAILRPLQWAADRSSPRLSNLTRFFLESLKVDAVGTPTGERRIEPFLRAVH</sequence>
<name>A0A2V5L1N4_9MICC</name>
<evidence type="ECO:0000313" key="2">
    <source>
        <dbReference type="EMBL" id="PYI65065.1"/>
    </source>
</evidence>
<dbReference type="Gene3D" id="3.40.50.720">
    <property type="entry name" value="NAD(P)-binding Rossmann-like Domain"/>
    <property type="match status" value="1"/>
</dbReference>
<dbReference type="RefSeq" id="WP_110502713.1">
    <property type="nucleotide sequence ID" value="NZ_QJVD01000031.1"/>
</dbReference>
<comment type="caution">
    <text evidence="2">The sequence shown here is derived from an EMBL/GenBank/DDBJ whole genome shotgun (WGS) entry which is preliminary data.</text>
</comment>
<dbReference type="AlphaFoldDB" id="A0A2V5L1N4"/>
<accession>A0A2V5L1N4</accession>
<dbReference type="InterPro" id="IPR016040">
    <property type="entry name" value="NAD(P)-bd_dom"/>
</dbReference>
<dbReference type="OrthoDB" id="319724at2"/>
<dbReference type="InterPro" id="IPR036291">
    <property type="entry name" value="NAD(P)-bd_dom_sf"/>
</dbReference>
<protein>
    <submittedName>
        <fullName evidence="2">Epimerase</fullName>
    </submittedName>
</protein>
<dbReference type="Proteomes" id="UP000247832">
    <property type="component" value="Unassembled WGS sequence"/>
</dbReference>
<reference evidence="2 3" key="1">
    <citation type="submission" date="2018-05" db="EMBL/GenBank/DDBJ databases">
        <title>Genetic diversity of glacier-inhabiting Cryobacterium bacteria in China and description of Cryobacterium mengkeensis sp. nov. and Arthrobacter glacialis sp. nov.</title>
        <authorList>
            <person name="Liu Q."/>
            <person name="Xin Y.-H."/>
        </authorList>
    </citation>
    <scope>NUCLEOTIDE SEQUENCE [LARGE SCALE GENOMIC DNA]</scope>
    <source>
        <strain evidence="2 3">LI2</strain>
    </source>
</reference>
<dbReference type="PANTHER" id="PTHR12126">
    <property type="entry name" value="NADH-UBIQUINONE OXIDOREDUCTASE 39 KDA SUBUNIT-RELATED"/>
    <property type="match status" value="1"/>
</dbReference>
<evidence type="ECO:0000259" key="1">
    <source>
        <dbReference type="Pfam" id="PF13460"/>
    </source>
</evidence>
<gene>
    <name evidence="2" type="ORF">CVV68_19740</name>
</gene>
<feature type="domain" description="NAD(P)-binding" evidence="1">
    <location>
        <begin position="9"/>
        <end position="199"/>
    </location>
</feature>
<dbReference type="Pfam" id="PF13460">
    <property type="entry name" value="NAD_binding_10"/>
    <property type="match status" value="1"/>
</dbReference>
<dbReference type="PANTHER" id="PTHR12126:SF11">
    <property type="entry name" value="NADH DEHYDROGENASE [UBIQUINONE] 1 ALPHA SUBCOMPLEX SUBUNIT 9, MITOCHONDRIAL"/>
    <property type="match status" value="1"/>
</dbReference>
<organism evidence="2 3">
    <name type="scientific">Arthrobacter livingstonensis</name>
    <dbReference type="NCBI Taxonomy" id="670078"/>
    <lineage>
        <taxon>Bacteria</taxon>
        <taxon>Bacillati</taxon>
        <taxon>Actinomycetota</taxon>
        <taxon>Actinomycetes</taxon>
        <taxon>Micrococcales</taxon>
        <taxon>Micrococcaceae</taxon>
        <taxon>Arthrobacter</taxon>
    </lineage>
</organism>
<dbReference type="GO" id="GO:0044877">
    <property type="term" value="F:protein-containing complex binding"/>
    <property type="evidence" value="ECO:0007669"/>
    <property type="project" value="TreeGrafter"/>
</dbReference>
<keyword evidence="3" id="KW-1185">Reference proteome</keyword>